<name>A0A8T1V852_9STRA</name>
<keyword evidence="3" id="KW-1185">Reference proteome</keyword>
<feature type="region of interest" description="Disordered" evidence="1">
    <location>
        <begin position="24"/>
        <end position="124"/>
    </location>
</feature>
<dbReference type="Proteomes" id="UP000694044">
    <property type="component" value="Unassembled WGS sequence"/>
</dbReference>
<comment type="caution">
    <text evidence="2">The sequence shown here is derived from an EMBL/GenBank/DDBJ whole genome shotgun (WGS) entry which is preliminary data.</text>
</comment>
<dbReference type="AlphaFoldDB" id="A0A8T1V852"/>
<proteinExistence type="predicted"/>
<evidence type="ECO:0000313" key="2">
    <source>
        <dbReference type="EMBL" id="KAG7376258.1"/>
    </source>
</evidence>
<reference evidence="2" key="1">
    <citation type="submission" date="2021-02" db="EMBL/GenBank/DDBJ databases">
        <authorList>
            <person name="Palmer J.M."/>
        </authorList>
    </citation>
    <scope>NUCLEOTIDE SEQUENCE</scope>
    <source>
        <strain evidence="2">SCRP734</strain>
    </source>
</reference>
<evidence type="ECO:0000256" key="1">
    <source>
        <dbReference type="SAM" id="MobiDB-lite"/>
    </source>
</evidence>
<sequence>MYGQSETIGAPPTTLAARILATRAAEQSVAMSASPWDADKNPVSLLTTPAVERSAANPSPGLDTQARVSRRLPRPDAPAMEETTFELHPGIAAPSASRREASAGGTLAHSPRPSSESTQTVKWHDGSPEALEWCHPQIRTIRNDATGLCGIG</sequence>
<feature type="compositionally biased region" description="Polar residues" evidence="1">
    <location>
        <begin position="112"/>
        <end position="121"/>
    </location>
</feature>
<organism evidence="2 3">
    <name type="scientific">Phytophthora pseudosyringae</name>
    <dbReference type="NCBI Taxonomy" id="221518"/>
    <lineage>
        <taxon>Eukaryota</taxon>
        <taxon>Sar</taxon>
        <taxon>Stramenopiles</taxon>
        <taxon>Oomycota</taxon>
        <taxon>Peronosporomycetes</taxon>
        <taxon>Peronosporales</taxon>
        <taxon>Peronosporaceae</taxon>
        <taxon>Phytophthora</taxon>
    </lineage>
</organism>
<gene>
    <name evidence="2" type="ORF">PHYPSEUDO_013914</name>
</gene>
<dbReference type="EMBL" id="JAGDFM010000751">
    <property type="protein sequence ID" value="KAG7376258.1"/>
    <property type="molecule type" value="Genomic_DNA"/>
</dbReference>
<evidence type="ECO:0000313" key="3">
    <source>
        <dbReference type="Proteomes" id="UP000694044"/>
    </source>
</evidence>
<accession>A0A8T1V852</accession>
<protein>
    <submittedName>
        <fullName evidence="2">Uncharacterized protein</fullName>
    </submittedName>
</protein>